<accession>M1WRQ8</accession>
<keyword evidence="1" id="KW-1133">Transmembrane helix</keyword>
<evidence type="ECO:0008006" key="4">
    <source>
        <dbReference type="Google" id="ProtNLM"/>
    </source>
</evidence>
<feature type="transmembrane region" description="Helical" evidence="1">
    <location>
        <begin position="29"/>
        <end position="49"/>
    </location>
</feature>
<reference evidence="2 3" key="1">
    <citation type="submission" date="2012-05" db="EMBL/GenBank/DDBJ databases">
        <authorList>
            <person name="Hilton J."/>
        </authorList>
    </citation>
    <scope>NUCLEOTIDE SEQUENCE [LARGE SCALE GENOMIC DNA]</scope>
    <source>
        <strain evidence="2 3">HH01</strain>
    </source>
</reference>
<protein>
    <recommendedName>
        <fullName evidence="4">DUF3285 domain-containing protein</fullName>
    </recommendedName>
</protein>
<dbReference type="Pfam" id="PF11688">
    <property type="entry name" value="DUF3285"/>
    <property type="match status" value="1"/>
</dbReference>
<organism evidence="2 3">
    <name type="scientific">Richelia intracellularis HH01</name>
    <dbReference type="NCBI Taxonomy" id="1165094"/>
    <lineage>
        <taxon>Bacteria</taxon>
        <taxon>Bacillati</taxon>
        <taxon>Cyanobacteriota</taxon>
        <taxon>Cyanophyceae</taxon>
        <taxon>Nostocales</taxon>
        <taxon>Nostocaceae</taxon>
        <taxon>Richelia</taxon>
    </lineage>
</organism>
<dbReference type="OrthoDB" id="541636at2"/>
<evidence type="ECO:0000313" key="2">
    <source>
        <dbReference type="EMBL" id="CCH67059.1"/>
    </source>
</evidence>
<dbReference type="Proteomes" id="UP000053051">
    <property type="component" value="Unassembled WGS sequence"/>
</dbReference>
<sequence length="51" mass="5700">MNKSSPEELHPSYVKLAMRNMLQKGSKSLKHFALSTLGILVILLGLAYLTR</sequence>
<keyword evidence="1" id="KW-0472">Membrane</keyword>
<dbReference type="EMBL" id="CAIY01000033">
    <property type="protein sequence ID" value="CCH67059.1"/>
    <property type="molecule type" value="Genomic_DNA"/>
</dbReference>
<dbReference type="RefSeq" id="WP_008226326.1">
    <property type="nucleotide sequence ID" value="NZ_CAIY01000033.1"/>
</dbReference>
<keyword evidence="3" id="KW-1185">Reference proteome</keyword>
<evidence type="ECO:0000313" key="3">
    <source>
        <dbReference type="Proteomes" id="UP000053051"/>
    </source>
</evidence>
<keyword evidence="1" id="KW-0812">Transmembrane</keyword>
<gene>
    <name evidence="2" type="ORF">RINTHH_9040</name>
</gene>
<evidence type="ECO:0000256" key="1">
    <source>
        <dbReference type="SAM" id="Phobius"/>
    </source>
</evidence>
<dbReference type="STRING" id="1165094.RINTHH_9040"/>
<comment type="caution">
    <text evidence="2">The sequence shown here is derived from an EMBL/GenBank/DDBJ whole genome shotgun (WGS) entry which is preliminary data.</text>
</comment>
<dbReference type="AlphaFoldDB" id="M1WRQ8"/>
<dbReference type="InterPro" id="IPR021702">
    <property type="entry name" value="DUF3285"/>
</dbReference>
<proteinExistence type="predicted"/>
<reference evidence="3" key="2">
    <citation type="submission" date="2016-01" db="EMBL/GenBank/DDBJ databases">
        <title>Diatom-associated endosymboitic cyanobacterium lacks core nitrogen metabolism enzymes.</title>
        <authorList>
            <person name="Hilton J.A."/>
            <person name="Foster R.A."/>
            <person name="Tripp H.J."/>
            <person name="Carter B.J."/>
            <person name="Zehr J.P."/>
            <person name="Villareal T.A."/>
        </authorList>
    </citation>
    <scope>NUCLEOTIDE SEQUENCE [LARGE SCALE GENOMIC DNA]</scope>
    <source>
        <strain evidence="3">HH01</strain>
    </source>
</reference>
<name>M1WRQ8_9NOST</name>